<sequence length="1137" mass="125662">MNLTFVFLLAIFLQVNAASHAQEVNLSVKDAPIQEVFNQLTKQTGYNFICDASLIKKLKTVTIHVTKTSLKDFLSICFANQHVDILFNDDNTVIIKEKAVSKIRGSESTSVTITGKVTDNKGQPLPGVTVTEKGANNAVITSISGDYSIKVAGPEAILAFSFMGFDSQEVKVGGRTTINIKLAEKTNDLSEVVVVGYGSRKKADLTGAIASMSTENLKERPVVNFGEAMAGQLAGVQVQQTNGAPGGEGLAVRVRGTASITQSSSPLYVVDGYPMEEGAFQLVNPSDIESLQVLKDASSTAIYGSRGANGVVIITTKKGKAGSASISVNAYRGYQDRTKTIPVLNRDQYVQWFVDGRNQAWLDQPVISGDPNTGPHTINDPNSRRNLYPSASSLYVIPDGTNGYKYNFLDPASVAQMPDNNWQDLLFRLAKMEQYEVSITGGTEKTKYAFSGSFMNQDGIIINTGYKRFNFRNNIESQITNRLKIGLNLNAYSSGGDEQVNGKYSPLQFALQLPPIFDLRNPDGTYGSMVRNPEVFAGDVANPIGVAEQVYTHRKKYGWLGTLYGELDLIEGLKYRININGSIKDNNLEDYEPSNVDLDASKAPRPARAYNERYTDYDWVIEQTLSYNKTFAKKHDLVLLGGFSSQKNSRDYMYAEARGFPNDNIHTLNAGNMYQLNNYKTDYSMISYFGRANYTYNDRYLFTATVRSDGSSRFGENNRWGVFPSASAAWRVSQESFMSGITNTVNDLKLRASYGVAGNNRIGNYSAIGLLNTGFYPTGGVLQSTVNPSTVPNDQLGWEKVLQSNYGLDIGLFNDRIRLEADYYRSKSIDLLLQVPVPTITGYPNQIQNIGKVLNTGFEFLLTTRNLTGPFKWSSNFNIAFNKNRVLEVGPGGQPIYASAPNANNSFITEPGQPIGSFYGYVYQGVFTSQAELDKYPHLAGDKVGDGRYLDVNGDGKLDQTDKAIIGNNQPKFTGGFTNNFSYKNFSLATQLSFSYGAHAFSFFKRMVGIYHGDRNALLEQVDRWRSVDEPGDGMHFRPTRNPTGWQRDPSSNWVTDASYLRLRSVTLAYDFTKSTIKGLKINGLRVYLTGQNLFTWTKYPGFDPETSSEDEKLTRGGDYLGYPAARSLILGLNLTF</sequence>
<evidence type="ECO:0000256" key="10">
    <source>
        <dbReference type="SAM" id="MobiDB-lite"/>
    </source>
</evidence>
<feature type="region of interest" description="Disordered" evidence="10">
    <location>
        <begin position="1030"/>
        <end position="1049"/>
    </location>
</feature>
<gene>
    <name evidence="14" type="ORF">SNE25_28250</name>
</gene>
<evidence type="ECO:0000256" key="3">
    <source>
        <dbReference type="ARBA" id="ARBA00022452"/>
    </source>
</evidence>
<evidence type="ECO:0000256" key="4">
    <source>
        <dbReference type="ARBA" id="ARBA00022692"/>
    </source>
</evidence>
<keyword evidence="4 8" id="KW-0812">Transmembrane</keyword>
<dbReference type="RefSeq" id="WP_321562366.1">
    <property type="nucleotide sequence ID" value="NZ_CP139558.1"/>
</dbReference>
<evidence type="ECO:0000256" key="1">
    <source>
        <dbReference type="ARBA" id="ARBA00004571"/>
    </source>
</evidence>
<dbReference type="SUPFAM" id="SSF49464">
    <property type="entry name" value="Carboxypeptidase regulatory domain-like"/>
    <property type="match status" value="1"/>
</dbReference>
<evidence type="ECO:0000259" key="12">
    <source>
        <dbReference type="Pfam" id="PF00593"/>
    </source>
</evidence>
<dbReference type="SUPFAM" id="SSF56935">
    <property type="entry name" value="Porins"/>
    <property type="match status" value="1"/>
</dbReference>
<dbReference type="InterPro" id="IPR008969">
    <property type="entry name" value="CarboxyPept-like_regulatory"/>
</dbReference>
<dbReference type="Pfam" id="PF00593">
    <property type="entry name" value="TonB_dep_Rec_b-barrel"/>
    <property type="match status" value="1"/>
</dbReference>
<dbReference type="Gene3D" id="2.60.40.1120">
    <property type="entry name" value="Carboxypeptidase-like, regulatory domain"/>
    <property type="match status" value="1"/>
</dbReference>
<dbReference type="EMBL" id="CP139558">
    <property type="protein sequence ID" value="WPU93216.1"/>
    <property type="molecule type" value="Genomic_DNA"/>
</dbReference>
<keyword evidence="15" id="KW-1185">Reference proteome</keyword>
<dbReference type="InterPro" id="IPR036942">
    <property type="entry name" value="Beta-barrel_TonB_sf"/>
</dbReference>
<keyword evidence="11" id="KW-0732">Signal</keyword>
<evidence type="ECO:0000256" key="2">
    <source>
        <dbReference type="ARBA" id="ARBA00022448"/>
    </source>
</evidence>
<dbReference type="Gene3D" id="2.170.130.10">
    <property type="entry name" value="TonB-dependent receptor, plug domain"/>
    <property type="match status" value="1"/>
</dbReference>
<dbReference type="InterPro" id="IPR000531">
    <property type="entry name" value="Beta-barrel_TonB"/>
</dbReference>
<dbReference type="InterPro" id="IPR037066">
    <property type="entry name" value="Plug_dom_sf"/>
</dbReference>
<evidence type="ECO:0000256" key="6">
    <source>
        <dbReference type="ARBA" id="ARBA00023136"/>
    </source>
</evidence>
<feature type="domain" description="TonB-dependent receptor-like beta-barrel" evidence="12">
    <location>
        <begin position="537"/>
        <end position="1094"/>
    </location>
</feature>
<protein>
    <submittedName>
        <fullName evidence="14">TonB-dependent receptor</fullName>
    </submittedName>
</protein>
<keyword evidence="2 8" id="KW-0813">Transport</keyword>
<evidence type="ECO:0000256" key="11">
    <source>
        <dbReference type="SAM" id="SignalP"/>
    </source>
</evidence>
<dbReference type="NCBIfam" id="TIGR04056">
    <property type="entry name" value="OMP_RagA_SusC"/>
    <property type="match status" value="1"/>
</dbReference>
<comment type="subcellular location">
    <subcellularLocation>
        <location evidence="1 8">Cell outer membrane</location>
        <topology evidence="1 8">Multi-pass membrane protein</topology>
    </subcellularLocation>
</comment>
<keyword evidence="5 9" id="KW-0798">TonB box</keyword>
<dbReference type="PROSITE" id="PS52016">
    <property type="entry name" value="TONB_DEPENDENT_REC_3"/>
    <property type="match status" value="1"/>
</dbReference>
<feature type="chain" id="PRO_5045112609" evidence="11">
    <location>
        <begin position="18"/>
        <end position="1137"/>
    </location>
</feature>
<evidence type="ECO:0000259" key="13">
    <source>
        <dbReference type="Pfam" id="PF07715"/>
    </source>
</evidence>
<dbReference type="InterPro" id="IPR023997">
    <property type="entry name" value="TonB-dep_OMP_SusC/RagA_CS"/>
</dbReference>
<feature type="signal peptide" evidence="11">
    <location>
        <begin position="1"/>
        <end position="17"/>
    </location>
</feature>
<dbReference type="Proteomes" id="UP001324380">
    <property type="component" value="Chromosome"/>
</dbReference>
<evidence type="ECO:0000256" key="8">
    <source>
        <dbReference type="PROSITE-ProRule" id="PRU01360"/>
    </source>
</evidence>
<comment type="similarity">
    <text evidence="8 9">Belongs to the TonB-dependent receptor family.</text>
</comment>
<proteinExistence type="inferred from homology"/>
<feature type="domain" description="TonB-dependent receptor plug" evidence="13">
    <location>
        <begin position="202"/>
        <end position="311"/>
    </location>
</feature>
<reference evidence="14 15" key="1">
    <citation type="submission" date="2023-11" db="EMBL/GenBank/DDBJ databases">
        <title>Analysis of the Genomes of Mucilaginibacter gossypii cycad 4 and M. sabulilitoris SNA2: microbes with the potential for plant growth promotion.</title>
        <authorList>
            <person name="Hirsch A.M."/>
            <person name="Humm E."/>
            <person name="Rubbi M."/>
            <person name="Del Vecchio G."/>
            <person name="Ha S.M."/>
            <person name="Pellegrini M."/>
            <person name="Gunsalus R.P."/>
        </authorList>
    </citation>
    <scope>NUCLEOTIDE SEQUENCE [LARGE SCALE GENOMIC DNA]</scope>
    <source>
        <strain evidence="14 15">SNA2</strain>
    </source>
</reference>
<dbReference type="Gene3D" id="2.40.170.20">
    <property type="entry name" value="TonB-dependent receptor, beta-barrel domain"/>
    <property type="match status" value="1"/>
</dbReference>
<evidence type="ECO:0000313" key="14">
    <source>
        <dbReference type="EMBL" id="WPU93216.1"/>
    </source>
</evidence>
<name>A0ABZ0TKJ3_9SPHI</name>
<organism evidence="14 15">
    <name type="scientific">Mucilaginibacter sabulilitoris</name>
    <dbReference type="NCBI Taxonomy" id="1173583"/>
    <lineage>
        <taxon>Bacteria</taxon>
        <taxon>Pseudomonadati</taxon>
        <taxon>Bacteroidota</taxon>
        <taxon>Sphingobacteriia</taxon>
        <taxon>Sphingobacteriales</taxon>
        <taxon>Sphingobacteriaceae</taxon>
        <taxon>Mucilaginibacter</taxon>
    </lineage>
</organism>
<keyword evidence="6 8" id="KW-0472">Membrane</keyword>
<keyword evidence="7 8" id="KW-0998">Cell outer membrane</keyword>
<dbReference type="InterPro" id="IPR023996">
    <property type="entry name" value="TonB-dep_OMP_SusC/RagA"/>
</dbReference>
<dbReference type="Pfam" id="PF07715">
    <property type="entry name" value="Plug"/>
    <property type="match status" value="1"/>
</dbReference>
<dbReference type="InterPro" id="IPR039426">
    <property type="entry name" value="TonB-dep_rcpt-like"/>
</dbReference>
<accession>A0ABZ0TKJ3</accession>
<evidence type="ECO:0000256" key="5">
    <source>
        <dbReference type="ARBA" id="ARBA00023077"/>
    </source>
</evidence>
<dbReference type="InterPro" id="IPR012910">
    <property type="entry name" value="Plug_dom"/>
</dbReference>
<evidence type="ECO:0000256" key="7">
    <source>
        <dbReference type="ARBA" id="ARBA00023237"/>
    </source>
</evidence>
<keyword evidence="14" id="KW-0675">Receptor</keyword>
<evidence type="ECO:0000256" key="9">
    <source>
        <dbReference type="RuleBase" id="RU003357"/>
    </source>
</evidence>
<evidence type="ECO:0000313" key="15">
    <source>
        <dbReference type="Proteomes" id="UP001324380"/>
    </source>
</evidence>
<dbReference type="Pfam" id="PF13715">
    <property type="entry name" value="CarbopepD_reg_2"/>
    <property type="match status" value="1"/>
</dbReference>
<keyword evidence="3 8" id="KW-1134">Transmembrane beta strand</keyword>
<dbReference type="NCBIfam" id="TIGR04057">
    <property type="entry name" value="SusC_RagA_signa"/>
    <property type="match status" value="1"/>
</dbReference>